<proteinExistence type="predicted"/>
<protein>
    <submittedName>
        <fullName evidence="1">Uncharacterized protein</fullName>
    </submittedName>
</protein>
<dbReference type="EMBL" id="MT141160">
    <property type="protein sequence ID" value="QJA55453.1"/>
    <property type="molecule type" value="Genomic_DNA"/>
</dbReference>
<evidence type="ECO:0000313" key="1">
    <source>
        <dbReference type="EMBL" id="QJA55453.1"/>
    </source>
</evidence>
<dbReference type="AlphaFoldDB" id="A0A6M3IDG6"/>
<dbReference type="EMBL" id="MT142352">
    <property type="protein sequence ID" value="QJA78764.1"/>
    <property type="molecule type" value="Genomic_DNA"/>
</dbReference>
<organism evidence="1">
    <name type="scientific">viral metagenome</name>
    <dbReference type="NCBI Taxonomy" id="1070528"/>
    <lineage>
        <taxon>unclassified sequences</taxon>
        <taxon>metagenomes</taxon>
        <taxon>organismal metagenomes</taxon>
    </lineage>
</organism>
<sequence>MTVSEQPMKRYPKIFSGENSSDLWDTIKRVRKPRVHDALFDLGCHCQQLEETVRRLEQRIAQLEDR</sequence>
<gene>
    <name evidence="2" type="ORF">MM415A01013_0012</name>
    <name evidence="1" type="ORF">MM415B02046_0003</name>
</gene>
<name>A0A6M3IDG6_9ZZZZ</name>
<evidence type="ECO:0000313" key="2">
    <source>
        <dbReference type="EMBL" id="QJA78764.1"/>
    </source>
</evidence>
<accession>A0A6M3IDG6</accession>
<reference evidence="1" key="1">
    <citation type="submission" date="2020-03" db="EMBL/GenBank/DDBJ databases">
        <title>The deep terrestrial virosphere.</title>
        <authorList>
            <person name="Holmfeldt K."/>
            <person name="Nilsson E."/>
            <person name="Simone D."/>
            <person name="Lopez-Fernandez M."/>
            <person name="Wu X."/>
            <person name="de Brujin I."/>
            <person name="Lundin D."/>
            <person name="Andersson A."/>
            <person name="Bertilsson S."/>
            <person name="Dopson M."/>
        </authorList>
    </citation>
    <scope>NUCLEOTIDE SEQUENCE</scope>
    <source>
        <strain evidence="2">MM415A01013</strain>
        <strain evidence="1">MM415B02046</strain>
    </source>
</reference>